<proteinExistence type="predicted"/>
<organism evidence="2 3">
    <name type="scientific">Haematobacter missouriensis</name>
    <dbReference type="NCBI Taxonomy" id="366616"/>
    <lineage>
        <taxon>Bacteria</taxon>
        <taxon>Pseudomonadati</taxon>
        <taxon>Pseudomonadota</taxon>
        <taxon>Alphaproteobacteria</taxon>
        <taxon>Rhodobacterales</taxon>
        <taxon>Paracoccaceae</taxon>
        <taxon>Haematobacter</taxon>
    </lineage>
</organism>
<evidence type="ECO:0000313" key="4">
    <source>
        <dbReference type="Proteomes" id="UP000214673"/>
    </source>
</evidence>
<dbReference type="STRING" id="366616.CG51_18925"/>
<dbReference type="EMBL" id="NIPX01000025">
    <property type="protein sequence ID" value="OWJ82526.1"/>
    <property type="molecule type" value="Genomic_DNA"/>
</dbReference>
<name>A0A212AMG6_9RHOB</name>
<evidence type="ECO:0000313" key="1">
    <source>
        <dbReference type="EMBL" id="OWJ73157.1"/>
    </source>
</evidence>
<dbReference type="Proteomes" id="UP000196640">
    <property type="component" value="Unassembled WGS sequence"/>
</dbReference>
<dbReference type="AlphaFoldDB" id="A0A212AMG6"/>
<evidence type="ECO:0000313" key="2">
    <source>
        <dbReference type="EMBL" id="OWJ82526.1"/>
    </source>
</evidence>
<keyword evidence="4" id="KW-1185">Reference proteome</keyword>
<dbReference type="EMBL" id="NIPV01000095">
    <property type="protein sequence ID" value="OWJ73157.1"/>
    <property type="molecule type" value="Genomic_DNA"/>
</dbReference>
<comment type="caution">
    <text evidence="2">The sequence shown here is derived from an EMBL/GenBank/DDBJ whole genome shotgun (WGS) entry which is preliminary data.</text>
</comment>
<dbReference type="Proteomes" id="UP000214673">
    <property type="component" value="Unassembled WGS sequence"/>
</dbReference>
<protein>
    <submittedName>
        <fullName evidence="2">Uncharacterized protein</fullName>
    </submittedName>
</protein>
<sequence>MMNDFRSKTGQKAFFSSLLSVWSDQYSRAARVAAIARDGAKLTALMIIRLIVPGPNVATEQPAPG</sequence>
<reference evidence="3 4" key="1">
    <citation type="submission" date="2016-11" db="EMBL/GenBank/DDBJ databases">
        <title>Comparison of Traditional DNA-DNA Hybridization with In Silico Genomic Analysis.</title>
        <authorList>
            <person name="Nicholson A.C."/>
            <person name="Sammons S."/>
            <person name="Humrighouse B.W."/>
            <person name="Graziano J."/>
            <person name="Lasker B."/>
            <person name="Whitney A.M."/>
            <person name="Mcquiston J.R."/>
        </authorList>
    </citation>
    <scope>NUCLEOTIDE SEQUENCE [LARGE SCALE GENOMIC DNA]</scope>
    <source>
        <strain evidence="1 4">H1892</strain>
        <strain evidence="2 3">H2381</strain>
    </source>
</reference>
<gene>
    <name evidence="2" type="ORF">CDV52_14055</name>
    <name evidence="1" type="ORF">CDV53_16410</name>
</gene>
<accession>A0A212AMG6</accession>
<evidence type="ECO:0000313" key="3">
    <source>
        <dbReference type="Proteomes" id="UP000196640"/>
    </source>
</evidence>